<evidence type="ECO:0000313" key="2">
    <source>
        <dbReference type="EMBL" id="KLO04497.1"/>
    </source>
</evidence>
<protein>
    <submittedName>
        <fullName evidence="2">Uncharacterized protein</fullName>
    </submittedName>
</protein>
<feature type="region of interest" description="Disordered" evidence="1">
    <location>
        <begin position="441"/>
        <end position="462"/>
    </location>
</feature>
<gene>
    <name evidence="2" type="ORF">SCHPADRAFT_1003280</name>
</gene>
<dbReference type="Proteomes" id="UP000053477">
    <property type="component" value="Unassembled WGS sequence"/>
</dbReference>
<dbReference type="EMBL" id="KQ086521">
    <property type="protein sequence ID" value="KLO04497.1"/>
    <property type="molecule type" value="Genomic_DNA"/>
</dbReference>
<feature type="compositionally biased region" description="Polar residues" evidence="1">
    <location>
        <begin position="453"/>
        <end position="462"/>
    </location>
</feature>
<sequence>MARIHKKANKMHKKILNKTAVTIPPTSPVFRTLGEFVLFSDSYAHIVRMILCYTLMGCSISQFAMDVMELHAVSDLEADMLVEGPCRWLQDLREVDETWQKEVDLISENVAIVQITNGKSRELGVKVKEKVCRLTVAAGRIDVEDLDAFKTATDAFSNARRLVVSASISPSANHHAVETGLANWLKGLLPLGGIKVLRWEGPADIDVLRLASGTRLEALLLDALPLYENEEEDAVSLPTMKHLSIILSDYTGQRGLSSVLKFLQRAHLPLFMSLTLISKGGFPHLKEFLDAHKDTIRRLRVYKDSDWALESPPAVVTLPSMAQLEEISWQLTDLASIFKSGPYEQLTELELFGFGWVARLNAGLRERLVLTLIEMVTSLRTGKLTLCPRLSIVRVHEMTLALFRETYWSKIERACLGYCFCALKNWKISFLSTDGGRLQPSEMNGLGNEGNKTRTWTTGDAD</sequence>
<accession>A0A0H2QZS2</accession>
<keyword evidence="3" id="KW-1185">Reference proteome</keyword>
<evidence type="ECO:0000256" key="1">
    <source>
        <dbReference type="SAM" id="MobiDB-lite"/>
    </source>
</evidence>
<dbReference type="AlphaFoldDB" id="A0A0H2QZS2"/>
<dbReference type="InParanoid" id="A0A0H2QZS2"/>
<reference evidence="2 3" key="1">
    <citation type="submission" date="2015-04" db="EMBL/GenBank/DDBJ databases">
        <title>Complete genome sequence of Schizopora paradoxa KUC8140, a cosmopolitan wood degrader in East Asia.</title>
        <authorList>
            <consortium name="DOE Joint Genome Institute"/>
            <person name="Min B."/>
            <person name="Park H."/>
            <person name="Jang Y."/>
            <person name="Kim J.-J."/>
            <person name="Kim K.H."/>
            <person name="Pangilinan J."/>
            <person name="Lipzen A."/>
            <person name="Riley R."/>
            <person name="Grigoriev I.V."/>
            <person name="Spatafora J.W."/>
            <person name="Choi I.-G."/>
        </authorList>
    </citation>
    <scope>NUCLEOTIDE SEQUENCE [LARGE SCALE GENOMIC DNA]</scope>
    <source>
        <strain evidence="2 3">KUC8140</strain>
    </source>
</reference>
<organism evidence="2 3">
    <name type="scientific">Schizopora paradoxa</name>
    <dbReference type="NCBI Taxonomy" id="27342"/>
    <lineage>
        <taxon>Eukaryota</taxon>
        <taxon>Fungi</taxon>
        <taxon>Dikarya</taxon>
        <taxon>Basidiomycota</taxon>
        <taxon>Agaricomycotina</taxon>
        <taxon>Agaricomycetes</taxon>
        <taxon>Hymenochaetales</taxon>
        <taxon>Schizoporaceae</taxon>
        <taxon>Schizopora</taxon>
    </lineage>
</organism>
<evidence type="ECO:0000313" key="3">
    <source>
        <dbReference type="Proteomes" id="UP000053477"/>
    </source>
</evidence>
<proteinExistence type="predicted"/>
<name>A0A0H2QZS2_9AGAM</name>